<accession>A0A921KIF6</accession>
<dbReference type="Proteomes" id="UP000749320">
    <property type="component" value="Unassembled WGS sequence"/>
</dbReference>
<reference evidence="1" key="2">
    <citation type="submission" date="2021-09" db="EMBL/GenBank/DDBJ databases">
        <authorList>
            <person name="Gilroy R."/>
        </authorList>
    </citation>
    <scope>NUCLEOTIDE SEQUENCE</scope>
    <source>
        <strain evidence="1">CHK193-16274</strain>
    </source>
</reference>
<reference evidence="1" key="1">
    <citation type="journal article" date="2021" name="PeerJ">
        <title>Extensive microbial diversity within the chicken gut microbiome revealed by metagenomics and culture.</title>
        <authorList>
            <person name="Gilroy R."/>
            <person name="Ravi A."/>
            <person name="Getino M."/>
            <person name="Pursley I."/>
            <person name="Horton D.L."/>
            <person name="Alikhan N.F."/>
            <person name="Baker D."/>
            <person name="Gharbi K."/>
            <person name="Hall N."/>
            <person name="Watson M."/>
            <person name="Adriaenssens E.M."/>
            <person name="Foster-Nyarko E."/>
            <person name="Jarju S."/>
            <person name="Secka A."/>
            <person name="Antonio M."/>
            <person name="Oren A."/>
            <person name="Chaudhuri R.R."/>
            <person name="La Ragione R."/>
            <person name="Hildebrand F."/>
            <person name="Pallen M.J."/>
        </authorList>
    </citation>
    <scope>NUCLEOTIDE SEQUENCE</scope>
    <source>
        <strain evidence="1">CHK193-16274</strain>
    </source>
</reference>
<protein>
    <submittedName>
        <fullName evidence="1">Uncharacterized protein</fullName>
    </submittedName>
</protein>
<evidence type="ECO:0000313" key="2">
    <source>
        <dbReference type="Proteomes" id="UP000749320"/>
    </source>
</evidence>
<evidence type="ECO:0000313" key="1">
    <source>
        <dbReference type="EMBL" id="HJF40223.1"/>
    </source>
</evidence>
<sequence>MDYRERRYYLVRLNDGMSPFWWVKGHDNHGVRYDSYLKYFKDNIKSLKISPPYNHIKANSDSGKWDGAMAEIGYVQMLFSCRAYDVDKIEEIFREILEHDNYFRYVELKKEICGQ</sequence>
<gene>
    <name evidence="1" type="ORF">K8V91_04795</name>
</gene>
<organism evidence="1 2">
    <name type="scientific">Thomasclavelia spiroformis</name>
    <dbReference type="NCBI Taxonomy" id="29348"/>
    <lineage>
        <taxon>Bacteria</taxon>
        <taxon>Bacillati</taxon>
        <taxon>Bacillota</taxon>
        <taxon>Erysipelotrichia</taxon>
        <taxon>Erysipelotrichales</taxon>
        <taxon>Coprobacillaceae</taxon>
        <taxon>Thomasclavelia</taxon>
    </lineage>
</organism>
<comment type="caution">
    <text evidence="1">The sequence shown here is derived from an EMBL/GenBank/DDBJ whole genome shotgun (WGS) entry which is preliminary data.</text>
</comment>
<proteinExistence type="predicted"/>
<name>A0A921KIF6_9FIRM</name>
<dbReference type="AlphaFoldDB" id="A0A921KIF6"/>
<dbReference type="EMBL" id="DYWV01000161">
    <property type="protein sequence ID" value="HJF40223.1"/>
    <property type="molecule type" value="Genomic_DNA"/>
</dbReference>